<protein>
    <submittedName>
        <fullName evidence="2">Uncharacterized protein</fullName>
    </submittedName>
</protein>
<dbReference type="EMBL" id="JAAMPC010000015">
    <property type="protein sequence ID" value="KAG2256367.1"/>
    <property type="molecule type" value="Genomic_DNA"/>
</dbReference>
<accession>A0A8X7TVX8</accession>
<comment type="caution">
    <text evidence="2">The sequence shown here is derived from an EMBL/GenBank/DDBJ whole genome shotgun (WGS) entry which is preliminary data.</text>
</comment>
<reference evidence="2 3" key="1">
    <citation type="submission" date="2020-02" db="EMBL/GenBank/DDBJ databases">
        <authorList>
            <person name="Ma Q."/>
            <person name="Huang Y."/>
            <person name="Song X."/>
            <person name="Pei D."/>
        </authorList>
    </citation>
    <scope>NUCLEOTIDE SEQUENCE [LARGE SCALE GENOMIC DNA]</scope>
    <source>
        <strain evidence="2">Sxm20200214</strain>
        <tissue evidence="2">Leaf</tissue>
    </source>
</reference>
<organism evidence="2 3">
    <name type="scientific">Brassica carinata</name>
    <name type="common">Ethiopian mustard</name>
    <name type="synonym">Abyssinian cabbage</name>
    <dbReference type="NCBI Taxonomy" id="52824"/>
    <lineage>
        <taxon>Eukaryota</taxon>
        <taxon>Viridiplantae</taxon>
        <taxon>Streptophyta</taxon>
        <taxon>Embryophyta</taxon>
        <taxon>Tracheophyta</taxon>
        <taxon>Spermatophyta</taxon>
        <taxon>Magnoliopsida</taxon>
        <taxon>eudicotyledons</taxon>
        <taxon>Gunneridae</taxon>
        <taxon>Pentapetalae</taxon>
        <taxon>rosids</taxon>
        <taxon>malvids</taxon>
        <taxon>Brassicales</taxon>
        <taxon>Brassicaceae</taxon>
        <taxon>Brassiceae</taxon>
        <taxon>Brassica</taxon>
    </lineage>
</organism>
<keyword evidence="3" id="KW-1185">Reference proteome</keyword>
<proteinExistence type="predicted"/>
<dbReference type="AlphaFoldDB" id="A0A8X7TVX8"/>
<dbReference type="Proteomes" id="UP000886595">
    <property type="component" value="Unassembled WGS sequence"/>
</dbReference>
<evidence type="ECO:0000256" key="1">
    <source>
        <dbReference type="SAM" id="MobiDB-lite"/>
    </source>
</evidence>
<evidence type="ECO:0000313" key="3">
    <source>
        <dbReference type="Proteomes" id="UP000886595"/>
    </source>
</evidence>
<sequence>MREQIPGGVCLKDVCGEKMLICRAVKEEHQNGVLARTKSNQNRSSPKGEGSSPKETTKVTLVADSSDPAIGYYRKGEMEEVKRRSHETDLMSVQS</sequence>
<name>A0A8X7TVX8_BRACI</name>
<evidence type="ECO:0000313" key="2">
    <source>
        <dbReference type="EMBL" id="KAG2256367.1"/>
    </source>
</evidence>
<gene>
    <name evidence="2" type="ORF">Bca52824_075661</name>
</gene>
<feature type="region of interest" description="Disordered" evidence="1">
    <location>
        <begin position="30"/>
        <end position="58"/>
    </location>
</feature>